<organism evidence="6 7">
    <name type="scientific">Taphrina deformans (strain PYCC 5710 / ATCC 11124 / CBS 356.35 / IMI 108563 / JCM 9778 / NBRC 8474)</name>
    <name type="common">Peach leaf curl fungus</name>
    <name type="synonym">Lalaria deformans</name>
    <dbReference type="NCBI Taxonomy" id="1097556"/>
    <lineage>
        <taxon>Eukaryota</taxon>
        <taxon>Fungi</taxon>
        <taxon>Dikarya</taxon>
        <taxon>Ascomycota</taxon>
        <taxon>Taphrinomycotina</taxon>
        <taxon>Taphrinomycetes</taxon>
        <taxon>Taphrinales</taxon>
        <taxon>Taphrinaceae</taxon>
        <taxon>Taphrina</taxon>
    </lineage>
</organism>
<evidence type="ECO:0000256" key="4">
    <source>
        <dbReference type="ARBA" id="ARBA00022839"/>
    </source>
</evidence>
<keyword evidence="2" id="KW-0540">Nuclease</keyword>
<evidence type="ECO:0000313" key="7">
    <source>
        <dbReference type="Proteomes" id="UP000013776"/>
    </source>
</evidence>
<keyword evidence="3" id="KW-0378">Hydrolase</keyword>
<evidence type="ECO:0000256" key="1">
    <source>
        <dbReference type="ARBA" id="ARBA00009921"/>
    </source>
</evidence>
<reference evidence="6 7" key="1">
    <citation type="journal article" date="2013" name="MBio">
        <title>Genome sequencing of the plant pathogen Taphrina deformans, the causal agent of peach leaf curl.</title>
        <authorList>
            <person name="Cisse O.H."/>
            <person name="Almeida J.M.G.C.F."/>
            <person name="Fonseca A."/>
            <person name="Kumar A.A."/>
            <person name="Salojaervi J."/>
            <person name="Overmyer K."/>
            <person name="Hauser P.M."/>
            <person name="Pagni M."/>
        </authorList>
    </citation>
    <scope>NUCLEOTIDE SEQUENCE [LARGE SCALE GENOMIC DNA]</scope>
    <source>
        <strain evidence="7">PYCC 5710 / ATCC 11124 / CBS 356.35 / IMI 108563 / JCM 9778 / NBRC 8474</strain>
    </source>
</reference>
<comment type="caution">
    <text evidence="6">The sequence shown here is derived from an EMBL/GenBank/DDBJ whole genome shotgun (WGS) entry which is preliminary data.</text>
</comment>
<name>R4XEW0_TAPDE</name>
<dbReference type="InterPro" id="IPR013520">
    <property type="entry name" value="Ribonucl_H"/>
</dbReference>
<gene>
    <name evidence="6" type="ORF">TAPDE_004752</name>
</gene>
<comment type="similarity">
    <text evidence="1">Belongs to the oligoribonuclease family.</text>
</comment>
<keyword evidence="4" id="KW-0269">Exonuclease</keyword>
<evidence type="ECO:0000256" key="3">
    <source>
        <dbReference type="ARBA" id="ARBA00022801"/>
    </source>
</evidence>
<dbReference type="Pfam" id="PF00929">
    <property type="entry name" value="RNase_T"/>
    <property type="match status" value="1"/>
</dbReference>
<dbReference type="AlphaFoldDB" id="R4XEW0"/>
<dbReference type="SUPFAM" id="SSF53098">
    <property type="entry name" value="Ribonuclease H-like"/>
    <property type="match status" value="1"/>
</dbReference>
<accession>R4XEW0</accession>
<dbReference type="NCBIfam" id="NF003765">
    <property type="entry name" value="PRK05359.1"/>
    <property type="match status" value="1"/>
</dbReference>
<dbReference type="GO" id="GO:0003676">
    <property type="term" value="F:nucleic acid binding"/>
    <property type="evidence" value="ECO:0007669"/>
    <property type="project" value="InterPro"/>
</dbReference>
<dbReference type="InterPro" id="IPR012337">
    <property type="entry name" value="RNaseH-like_sf"/>
</dbReference>
<dbReference type="Gene3D" id="3.30.420.10">
    <property type="entry name" value="Ribonuclease H-like superfamily/Ribonuclease H"/>
    <property type="match status" value="1"/>
</dbReference>
<keyword evidence="7" id="KW-1185">Reference proteome</keyword>
<evidence type="ECO:0000313" key="6">
    <source>
        <dbReference type="EMBL" id="CCG84321.1"/>
    </source>
</evidence>
<evidence type="ECO:0000259" key="5">
    <source>
        <dbReference type="Pfam" id="PF00929"/>
    </source>
</evidence>
<feature type="domain" description="Exonuclease" evidence="5">
    <location>
        <begin position="8"/>
        <end position="128"/>
    </location>
</feature>
<dbReference type="InterPro" id="IPR022894">
    <property type="entry name" value="Oligoribonuclease"/>
</dbReference>
<dbReference type="InterPro" id="IPR036397">
    <property type="entry name" value="RNaseH_sf"/>
</dbReference>
<dbReference type="GO" id="GO:0000175">
    <property type="term" value="F:3'-5'-RNA exonuclease activity"/>
    <property type="evidence" value="ECO:0007669"/>
    <property type="project" value="InterPro"/>
</dbReference>
<dbReference type="OrthoDB" id="270189at2759"/>
<proteinExistence type="inferred from homology"/>
<dbReference type="STRING" id="1097556.R4XEW0"/>
<dbReference type="PANTHER" id="PTHR11046">
    <property type="entry name" value="OLIGORIBONUCLEASE, MITOCHONDRIAL"/>
    <property type="match status" value="1"/>
</dbReference>
<dbReference type="EMBL" id="CAHR02000222">
    <property type="protein sequence ID" value="CCG84321.1"/>
    <property type="molecule type" value="Genomic_DNA"/>
</dbReference>
<dbReference type="Proteomes" id="UP000013776">
    <property type="component" value="Unassembled WGS sequence"/>
</dbReference>
<sequence length="134" mass="15205">MVVKPQLLWVDLEMTGLNVLHDRIIEVAALLTDYALTPVPNSSFHRIMHCEESILSGMDEWCTRTHGNSGLTESVKNSKYTIEGVQEEILAHLKSFGCQERTLLLSGNSIHADRMFLTLQMPALTSFLYHYLIQ</sequence>
<evidence type="ECO:0000256" key="2">
    <source>
        <dbReference type="ARBA" id="ARBA00022722"/>
    </source>
</evidence>
<dbReference type="GO" id="GO:0005739">
    <property type="term" value="C:mitochondrion"/>
    <property type="evidence" value="ECO:0007669"/>
    <property type="project" value="TreeGrafter"/>
</dbReference>
<protein>
    <recommendedName>
        <fullName evidence="5">Exonuclease domain-containing protein</fullName>
    </recommendedName>
</protein>
<dbReference type="PANTHER" id="PTHR11046:SF0">
    <property type="entry name" value="OLIGORIBONUCLEASE, MITOCHONDRIAL"/>
    <property type="match status" value="1"/>
</dbReference>
<dbReference type="eggNOG" id="KOG3242">
    <property type="taxonomic scope" value="Eukaryota"/>
</dbReference>
<dbReference type="VEuPathDB" id="FungiDB:TAPDE_004752"/>